<evidence type="ECO:0000313" key="1">
    <source>
        <dbReference type="EMBL" id="SNS32127.1"/>
    </source>
</evidence>
<proteinExistence type="predicted"/>
<evidence type="ECO:0000313" key="2">
    <source>
        <dbReference type="Proteomes" id="UP000198480"/>
    </source>
</evidence>
<dbReference type="Proteomes" id="UP000198480">
    <property type="component" value="Unassembled WGS sequence"/>
</dbReference>
<dbReference type="OrthoDB" id="824656at2"/>
<reference evidence="2" key="1">
    <citation type="submission" date="2017-06" db="EMBL/GenBank/DDBJ databases">
        <authorList>
            <person name="Varghese N."/>
            <person name="Submissions S."/>
        </authorList>
    </citation>
    <scope>NUCLEOTIDE SEQUENCE [LARGE SCALE GENOMIC DNA]</scope>
    <source>
        <strain evidence="2">5C</strain>
    </source>
</reference>
<protein>
    <submittedName>
        <fullName evidence="1">Uncharacterized protein</fullName>
    </submittedName>
</protein>
<accession>A0A239DID0</accession>
<organism evidence="1 2">
    <name type="scientific">Belliella buryatensis</name>
    <dbReference type="NCBI Taxonomy" id="1500549"/>
    <lineage>
        <taxon>Bacteria</taxon>
        <taxon>Pseudomonadati</taxon>
        <taxon>Bacteroidota</taxon>
        <taxon>Cytophagia</taxon>
        <taxon>Cytophagales</taxon>
        <taxon>Cyclobacteriaceae</taxon>
        <taxon>Belliella</taxon>
    </lineage>
</organism>
<gene>
    <name evidence="1" type="ORF">SAMN06295967_10773</name>
</gene>
<sequence>MSNSQSHIAICKEVTKHFSLVKSKMLSQAINQGKGRAIYQDAFTGKLLWADDSFEFGYIYSPKIIYETYQAMLNEGQMAQVINCPSNVIVTQTAVLVSLRDQDPDTWVKNLALENTLNIDLALAARQINKAKMAIANAANQYLKDRP</sequence>
<dbReference type="EMBL" id="FZOK01000007">
    <property type="protein sequence ID" value="SNS32127.1"/>
    <property type="molecule type" value="Genomic_DNA"/>
</dbReference>
<dbReference type="RefSeq" id="WP_089239994.1">
    <property type="nucleotide sequence ID" value="NZ_FZOK01000007.1"/>
</dbReference>
<dbReference type="AlphaFoldDB" id="A0A239DID0"/>
<keyword evidence="2" id="KW-1185">Reference proteome</keyword>
<name>A0A239DID0_9BACT</name>